<evidence type="ECO:0000256" key="6">
    <source>
        <dbReference type="ARBA" id="ARBA00023136"/>
    </source>
</evidence>
<dbReference type="STRING" id="105785.A0A2J7PFZ6"/>
<evidence type="ECO:0000313" key="12">
    <source>
        <dbReference type="Proteomes" id="UP000235965"/>
    </source>
</evidence>
<feature type="transmembrane region" description="Helical" evidence="9">
    <location>
        <begin position="464"/>
        <end position="488"/>
    </location>
</feature>
<dbReference type="PANTHER" id="PTHR42643">
    <property type="entry name" value="IONOTROPIC RECEPTOR 20A-RELATED"/>
    <property type="match status" value="1"/>
</dbReference>
<dbReference type="Gene3D" id="1.10.287.70">
    <property type="match status" value="1"/>
</dbReference>
<dbReference type="InterPro" id="IPR001320">
    <property type="entry name" value="Iontro_rcpt_C"/>
</dbReference>
<comment type="subcellular location">
    <subcellularLocation>
        <location evidence="1">Cell membrane</location>
        <topology evidence="1">Multi-pass membrane protein</topology>
    </subcellularLocation>
</comment>
<evidence type="ECO:0000313" key="11">
    <source>
        <dbReference type="EMBL" id="PNF15248.1"/>
    </source>
</evidence>
<keyword evidence="12" id="KW-1185">Reference proteome</keyword>
<evidence type="ECO:0000256" key="1">
    <source>
        <dbReference type="ARBA" id="ARBA00004651"/>
    </source>
</evidence>
<dbReference type="GO" id="GO:0050906">
    <property type="term" value="P:detection of stimulus involved in sensory perception"/>
    <property type="evidence" value="ECO:0007669"/>
    <property type="project" value="UniProtKB-ARBA"/>
</dbReference>
<evidence type="ECO:0000256" key="3">
    <source>
        <dbReference type="ARBA" id="ARBA00022475"/>
    </source>
</evidence>
<keyword evidence="4 9" id="KW-0812">Transmembrane</keyword>
<dbReference type="PANTHER" id="PTHR42643:SF30">
    <property type="entry name" value="IONOTROPIC RECEPTOR 40A-RELATED"/>
    <property type="match status" value="1"/>
</dbReference>
<dbReference type="EMBL" id="NEVH01025635">
    <property type="protein sequence ID" value="PNF15248.1"/>
    <property type="molecule type" value="Genomic_DNA"/>
</dbReference>
<evidence type="ECO:0000256" key="9">
    <source>
        <dbReference type="SAM" id="Phobius"/>
    </source>
</evidence>
<organism evidence="11 12">
    <name type="scientific">Cryptotermes secundus</name>
    <dbReference type="NCBI Taxonomy" id="105785"/>
    <lineage>
        <taxon>Eukaryota</taxon>
        <taxon>Metazoa</taxon>
        <taxon>Ecdysozoa</taxon>
        <taxon>Arthropoda</taxon>
        <taxon>Hexapoda</taxon>
        <taxon>Insecta</taxon>
        <taxon>Pterygota</taxon>
        <taxon>Neoptera</taxon>
        <taxon>Polyneoptera</taxon>
        <taxon>Dictyoptera</taxon>
        <taxon>Blattodea</taxon>
        <taxon>Blattoidea</taxon>
        <taxon>Termitoidae</taxon>
        <taxon>Kalotermitidae</taxon>
        <taxon>Cryptotermitinae</taxon>
        <taxon>Cryptotermes</taxon>
    </lineage>
</organism>
<dbReference type="OrthoDB" id="6506757at2759"/>
<dbReference type="FunCoup" id="A0A2J7PFZ6">
    <property type="interactions" value="87"/>
</dbReference>
<dbReference type="InterPro" id="IPR052192">
    <property type="entry name" value="Insect_Ionotropic_Sensory_Rcpt"/>
</dbReference>
<evidence type="ECO:0000256" key="7">
    <source>
        <dbReference type="ARBA" id="ARBA00023170"/>
    </source>
</evidence>
<accession>A0A2J7PFZ6</accession>
<comment type="similarity">
    <text evidence="2">Belongs to the glutamate-gated ion channel (TC 1.A.10.1) family.</text>
</comment>
<dbReference type="AlphaFoldDB" id="A0A2J7PFZ6"/>
<comment type="caution">
    <text evidence="11">The sequence shown here is derived from an EMBL/GenBank/DDBJ whole genome shotgun (WGS) entry which is preliminary data.</text>
</comment>
<dbReference type="GO" id="GO:0005886">
    <property type="term" value="C:plasma membrane"/>
    <property type="evidence" value="ECO:0007669"/>
    <property type="project" value="UniProtKB-SubCell"/>
</dbReference>
<feature type="domain" description="Ionotropic glutamate receptor C-terminal" evidence="10">
    <location>
        <begin position="397"/>
        <end position="543"/>
    </location>
</feature>
<evidence type="ECO:0000256" key="8">
    <source>
        <dbReference type="ARBA" id="ARBA00023180"/>
    </source>
</evidence>
<dbReference type="InParanoid" id="A0A2J7PFZ6"/>
<dbReference type="GO" id="GO:0015276">
    <property type="term" value="F:ligand-gated monoatomic ion channel activity"/>
    <property type="evidence" value="ECO:0007669"/>
    <property type="project" value="InterPro"/>
</dbReference>
<name>A0A2J7PFZ6_9NEOP</name>
<evidence type="ECO:0000256" key="2">
    <source>
        <dbReference type="ARBA" id="ARBA00008685"/>
    </source>
</evidence>
<gene>
    <name evidence="11" type="ORF">B7P43_G00980</name>
</gene>
<reference evidence="11 12" key="1">
    <citation type="submission" date="2017-12" db="EMBL/GenBank/DDBJ databases">
        <title>Hemimetabolous genomes reveal molecular basis of termite eusociality.</title>
        <authorList>
            <person name="Harrison M.C."/>
            <person name="Jongepier E."/>
            <person name="Robertson H.M."/>
            <person name="Arning N."/>
            <person name="Bitard-Feildel T."/>
            <person name="Chao H."/>
            <person name="Childers C.P."/>
            <person name="Dinh H."/>
            <person name="Doddapaneni H."/>
            <person name="Dugan S."/>
            <person name="Gowin J."/>
            <person name="Greiner C."/>
            <person name="Han Y."/>
            <person name="Hu H."/>
            <person name="Hughes D.S.T."/>
            <person name="Huylmans A.-K."/>
            <person name="Kemena C."/>
            <person name="Kremer L.P.M."/>
            <person name="Lee S.L."/>
            <person name="Lopez-Ezquerra A."/>
            <person name="Mallet L."/>
            <person name="Monroy-Kuhn J.M."/>
            <person name="Moser A."/>
            <person name="Murali S.C."/>
            <person name="Muzny D.M."/>
            <person name="Otani S."/>
            <person name="Piulachs M.-D."/>
            <person name="Poelchau M."/>
            <person name="Qu J."/>
            <person name="Schaub F."/>
            <person name="Wada-Katsumata A."/>
            <person name="Worley K.C."/>
            <person name="Xie Q."/>
            <person name="Ylla G."/>
            <person name="Poulsen M."/>
            <person name="Gibbs R.A."/>
            <person name="Schal C."/>
            <person name="Richards S."/>
            <person name="Belles X."/>
            <person name="Korb J."/>
            <person name="Bornberg-Bauer E."/>
        </authorList>
    </citation>
    <scope>NUCLEOTIDE SEQUENCE [LARGE SCALE GENOMIC DNA]</scope>
    <source>
        <tissue evidence="11">Whole body</tissue>
    </source>
</reference>
<keyword evidence="6 9" id="KW-0472">Membrane</keyword>
<sequence>MSLQLRKSHVKGNMMDINMTLLFVVFTQGVLTESNNILTTQQLHTALCVETIAHRYFTPGSPLVISLPGMGQTGIHRPFLGILQHRDHLQMVNFLLENLNERTTWTIQIFQPEGDEIIDTSVLHHSYILFVWLDMEVTLNRTLGDQVEILKYSTSWNPRGRFVVVVSGHSSEPPQLLASLICAMLWQVASIANIVVLIPNQIAYRSLKTVTSLQTAEFDTLNLYTWFPYQSGRCGQLEDVTLLDEWMLEHNGRLSNEVDLFPIKVPNDLVGCPIRVATYGIDPYVILTDNYTRNDGTTVYRLGGLSVEILSLVCEKMNLKTVFSPPSINLELESAITQLSDLQAGITDVLTGIIILSAAAVNPTYDATVTYTYGYVKMIVPCPKRIPGMEKIMTTFSLSVWLMMVLVLLLTAALFWWAGNGPYHSVLKESHSYKSVSHCFYSVWAVLMGVSVPKQPTTSNLRVLFLLYVCYCFAMSTVFQALFVSYLVEPAHEKKIKTFDELQDSDVIYGYHPIVDLFLFTAEFPALQKFSENKKLKEECTEVRKCVQRTITKNDMASFTYPEFSTYVASELGIADESTVICYLEENLISAGLTMLLKKGNFFLDRINVLIRRCLEAGFLEKYWSELQHGAHVRSMDKLTDNLVRDVEPEEVNGRIWGEKEMSYHSEKDEYDNM</sequence>
<keyword evidence="8" id="KW-0325">Glycoprotein</keyword>
<proteinExistence type="inferred from homology"/>
<protein>
    <recommendedName>
        <fullName evidence="10">Ionotropic glutamate receptor C-terminal domain-containing protein</fullName>
    </recommendedName>
</protein>
<keyword evidence="5 9" id="KW-1133">Transmembrane helix</keyword>
<dbReference type="Pfam" id="PF00060">
    <property type="entry name" value="Lig_chan"/>
    <property type="match status" value="1"/>
</dbReference>
<keyword evidence="7" id="KW-0675">Receptor</keyword>
<dbReference type="SUPFAM" id="SSF53850">
    <property type="entry name" value="Periplasmic binding protein-like II"/>
    <property type="match status" value="1"/>
</dbReference>
<dbReference type="Proteomes" id="UP000235965">
    <property type="component" value="Unassembled WGS sequence"/>
</dbReference>
<evidence type="ECO:0000256" key="4">
    <source>
        <dbReference type="ARBA" id="ARBA00022692"/>
    </source>
</evidence>
<evidence type="ECO:0000256" key="5">
    <source>
        <dbReference type="ARBA" id="ARBA00022989"/>
    </source>
</evidence>
<keyword evidence="3" id="KW-1003">Cell membrane</keyword>
<evidence type="ECO:0000259" key="10">
    <source>
        <dbReference type="Pfam" id="PF00060"/>
    </source>
</evidence>
<feature type="transmembrane region" description="Helical" evidence="9">
    <location>
        <begin position="398"/>
        <end position="419"/>
    </location>
</feature>